<evidence type="ECO:0000256" key="1">
    <source>
        <dbReference type="SAM" id="MobiDB-lite"/>
    </source>
</evidence>
<evidence type="ECO:0000313" key="2">
    <source>
        <dbReference type="EMBL" id="ETW82323.1"/>
    </source>
</evidence>
<feature type="compositionally biased region" description="Basic residues" evidence="1">
    <location>
        <begin position="23"/>
        <end position="41"/>
    </location>
</feature>
<dbReference type="EMBL" id="KI925458">
    <property type="protein sequence ID" value="ETW82323.1"/>
    <property type="molecule type" value="Genomic_DNA"/>
</dbReference>
<dbReference type="Proteomes" id="UP000030671">
    <property type="component" value="Unassembled WGS sequence"/>
</dbReference>
<organism evidence="2 3">
    <name type="scientific">Heterobasidion irregulare (strain TC 32-1)</name>
    <dbReference type="NCBI Taxonomy" id="747525"/>
    <lineage>
        <taxon>Eukaryota</taxon>
        <taxon>Fungi</taxon>
        <taxon>Dikarya</taxon>
        <taxon>Basidiomycota</taxon>
        <taxon>Agaricomycotina</taxon>
        <taxon>Agaricomycetes</taxon>
        <taxon>Russulales</taxon>
        <taxon>Bondarzewiaceae</taxon>
        <taxon>Heterobasidion</taxon>
        <taxon>Heterobasidion annosum species complex</taxon>
    </lineage>
</organism>
<reference evidence="2 3" key="1">
    <citation type="journal article" date="2012" name="New Phytol.">
        <title>Insight into trade-off between wood decay and parasitism from the genome of a fungal forest pathogen.</title>
        <authorList>
            <person name="Olson A."/>
            <person name="Aerts A."/>
            <person name="Asiegbu F."/>
            <person name="Belbahri L."/>
            <person name="Bouzid O."/>
            <person name="Broberg A."/>
            <person name="Canback B."/>
            <person name="Coutinho P.M."/>
            <person name="Cullen D."/>
            <person name="Dalman K."/>
            <person name="Deflorio G."/>
            <person name="van Diepen L.T."/>
            <person name="Dunand C."/>
            <person name="Duplessis S."/>
            <person name="Durling M."/>
            <person name="Gonthier P."/>
            <person name="Grimwood J."/>
            <person name="Fossdal C.G."/>
            <person name="Hansson D."/>
            <person name="Henrissat B."/>
            <person name="Hietala A."/>
            <person name="Himmelstrand K."/>
            <person name="Hoffmeister D."/>
            <person name="Hogberg N."/>
            <person name="James T.Y."/>
            <person name="Karlsson M."/>
            <person name="Kohler A."/>
            <person name="Kues U."/>
            <person name="Lee Y.H."/>
            <person name="Lin Y.C."/>
            <person name="Lind M."/>
            <person name="Lindquist E."/>
            <person name="Lombard V."/>
            <person name="Lucas S."/>
            <person name="Lunden K."/>
            <person name="Morin E."/>
            <person name="Murat C."/>
            <person name="Park J."/>
            <person name="Raffaello T."/>
            <person name="Rouze P."/>
            <person name="Salamov A."/>
            <person name="Schmutz J."/>
            <person name="Solheim H."/>
            <person name="Stahlberg J."/>
            <person name="Velez H."/>
            <person name="de Vries R.P."/>
            <person name="Wiebenga A."/>
            <person name="Woodward S."/>
            <person name="Yakovlev I."/>
            <person name="Garbelotto M."/>
            <person name="Martin F."/>
            <person name="Grigoriev I.V."/>
            <person name="Stenlid J."/>
        </authorList>
    </citation>
    <scope>NUCLEOTIDE SEQUENCE [LARGE SCALE GENOMIC DNA]</scope>
    <source>
        <strain evidence="2 3">TC 32-1</strain>
    </source>
</reference>
<name>W4K968_HETIT</name>
<dbReference type="RefSeq" id="XP_009546850.1">
    <property type="nucleotide sequence ID" value="XM_009548555.1"/>
</dbReference>
<protein>
    <submittedName>
        <fullName evidence="2">Uncharacterized protein</fullName>
    </submittedName>
</protein>
<proteinExistence type="predicted"/>
<dbReference type="InParanoid" id="W4K968"/>
<feature type="region of interest" description="Disordered" evidence="1">
    <location>
        <begin position="1"/>
        <end position="50"/>
    </location>
</feature>
<dbReference type="GeneID" id="20670449"/>
<evidence type="ECO:0000313" key="3">
    <source>
        <dbReference type="Proteomes" id="UP000030671"/>
    </source>
</evidence>
<dbReference type="KEGG" id="hir:HETIRDRAFT_317830"/>
<dbReference type="AlphaFoldDB" id="W4K968"/>
<sequence length="158" mass="17775">MRTAPESIPVRTPPVRDGLLRAQNRRPRDQRRRQNARTRILRARDDPAGSQGSILSLEMIGGGFYEACVSFARFPLARLSFFPFHLSLVPSRRPFAYIWCNIHPSLARMHDSMQPRSCPQPARFASLRASPFLGFNLASLPSSVDACIQIILPDCLEA</sequence>
<keyword evidence="3" id="KW-1185">Reference proteome</keyword>
<accession>W4K968</accession>
<gene>
    <name evidence="2" type="ORF">HETIRDRAFT_317830</name>
</gene>
<dbReference type="HOGENOM" id="CLU_1669594_0_0_1"/>